<gene>
    <name evidence="3" type="ORF">MAPG_08739</name>
</gene>
<name>A0A0C4E851_MAGP6</name>
<keyword evidence="1" id="KW-0472">Membrane</keyword>
<dbReference type="EMBL" id="ADBL01002123">
    <property type="status" value="NOT_ANNOTATED_CDS"/>
    <property type="molecule type" value="Genomic_DNA"/>
</dbReference>
<evidence type="ECO:0000313" key="4">
    <source>
        <dbReference type="EnsemblFungi" id="MAPG_08739T0"/>
    </source>
</evidence>
<dbReference type="AlphaFoldDB" id="A0A0C4E851"/>
<reference evidence="3" key="2">
    <citation type="submission" date="2010-05" db="EMBL/GenBank/DDBJ databases">
        <title>The Genome Sequence of Magnaporthe poae strain ATCC 64411.</title>
        <authorList>
            <consortium name="The Broad Institute Genome Sequencing Platform"/>
            <consortium name="Broad Institute Genome Sequencing Center for Infectious Disease"/>
            <person name="Ma L.-J."/>
            <person name="Dead R."/>
            <person name="Young S."/>
            <person name="Zeng Q."/>
            <person name="Koehrsen M."/>
            <person name="Alvarado L."/>
            <person name="Berlin A."/>
            <person name="Chapman S.B."/>
            <person name="Chen Z."/>
            <person name="Freedman E."/>
            <person name="Gellesch M."/>
            <person name="Goldberg J."/>
            <person name="Griggs A."/>
            <person name="Gujja S."/>
            <person name="Heilman E.R."/>
            <person name="Heiman D."/>
            <person name="Hepburn T."/>
            <person name="Howarth C."/>
            <person name="Jen D."/>
            <person name="Larson L."/>
            <person name="Mehta T."/>
            <person name="Neiman D."/>
            <person name="Pearson M."/>
            <person name="Roberts A."/>
            <person name="Saif S."/>
            <person name="Shea T."/>
            <person name="Shenoy N."/>
            <person name="Sisk P."/>
            <person name="Stolte C."/>
            <person name="Sykes S."/>
            <person name="Walk T."/>
            <person name="White J."/>
            <person name="Yandava C."/>
            <person name="Haas B."/>
            <person name="Nusbaum C."/>
            <person name="Birren B."/>
        </authorList>
    </citation>
    <scope>NUCLEOTIDE SEQUENCE</scope>
    <source>
        <strain evidence="3">ATCC 64411</strain>
    </source>
</reference>
<dbReference type="eggNOG" id="ENOG502R6HC">
    <property type="taxonomic scope" value="Eukaryota"/>
</dbReference>
<reference evidence="5" key="1">
    <citation type="submission" date="2010-05" db="EMBL/GenBank/DDBJ databases">
        <title>The genome sequence of Magnaporthe poae strain ATCC 64411.</title>
        <authorList>
            <person name="Ma L.-J."/>
            <person name="Dead R."/>
            <person name="Young S."/>
            <person name="Zeng Q."/>
            <person name="Koehrsen M."/>
            <person name="Alvarado L."/>
            <person name="Berlin A."/>
            <person name="Chapman S.B."/>
            <person name="Chen Z."/>
            <person name="Freedman E."/>
            <person name="Gellesch M."/>
            <person name="Goldberg J."/>
            <person name="Griggs A."/>
            <person name="Gujja S."/>
            <person name="Heilman E.R."/>
            <person name="Heiman D."/>
            <person name="Hepburn T."/>
            <person name="Howarth C."/>
            <person name="Jen D."/>
            <person name="Larson L."/>
            <person name="Mehta T."/>
            <person name="Neiman D."/>
            <person name="Pearson M."/>
            <person name="Roberts A."/>
            <person name="Saif S."/>
            <person name="Shea T."/>
            <person name="Shenoy N."/>
            <person name="Sisk P."/>
            <person name="Stolte C."/>
            <person name="Sykes S."/>
            <person name="Walk T."/>
            <person name="White J."/>
            <person name="Yandava C."/>
            <person name="Haas B."/>
            <person name="Nusbaum C."/>
            <person name="Birren B."/>
        </authorList>
    </citation>
    <scope>NUCLEOTIDE SEQUENCE [LARGE SCALE GENOMIC DNA]</scope>
    <source>
        <strain evidence="5">ATCC 64411 / 73-15</strain>
    </source>
</reference>
<keyword evidence="5" id="KW-1185">Reference proteome</keyword>
<evidence type="ECO:0000256" key="1">
    <source>
        <dbReference type="SAM" id="Phobius"/>
    </source>
</evidence>
<proteinExistence type="predicted"/>
<reference evidence="4" key="5">
    <citation type="submission" date="2015-06" db="UniProtKB">
        <authorList>
            <consortium name="EnsemblFungi"/>
        </authorList>
    </citation>
    <scope>IDENTIFICATION</scope>
    <source>
        <strain evidence="4">ATCC 64411</strain>
    </source>
</reference>
<protein>
    <submittedName>
        <fullName evidence="3 4">Uncharacterized protein</fullName>
    </submittedName>
</protein>
<feature type="transmembrane region" description="Helical" evidence="1">
    <location>
        <begin position="168"/>
        <end position="187"/>
    </location>
</feature>
<accession>A0A0C4E851</accession>
<sequence length="190" mass="19590">MRRLALTLHLLIHVLAFIGGAAAGVLRAAMTLNLPTAISTPTPTPTLTTLASCWQVALAAATTTASSSSTVQTGWAKFATECPEFVGTRPFIRGDWDVTVPGYCPTTATVFWTADKGPTYLEAVATPTGVGHLIGARTPTPTPANSTIVRTSGSARLGSSSSSSSRGLLGFLVVAGLTTLVNSIKFLSLL</sequence>
<feature type="chain" id="PRO_5009385831" evidence="2">
    <location>
        <begin position="24"/>
        <end position="190"/>
    </location>
</feature>
<dbReference type="EMBL" id="GL876973">
    <property type="protein sequence ID" value="KLU89770.1"/>
    <property type="molecule type" value="Genomic_DNA"/>
</dbReference>
<reference evidence="4" key="4">
    <citation type="journal article" date="2015" name="G3 (Bethesda)">
        <title>Genome sequences of three phytopathogenic species of the Magnaporthaceae family of fungi.</title>
        <authorList>
            <person name="Okagaki L.H."/>
            <person name="Nunes C.C."/>
            <person name="Sailsbery J."/>
            <person name="Clay B."/>
            <person name="Brown D."/>
            <person name="John T."/>
            <person name="Oh Y."/>
            <person name="Young N."/>
            <person name="Fitzgerald M."/>
            <person name="Haas B.J."/>
            <person name="Zeng Q."/>
            <person name="Young S."/>
            <person name="Adiconis X."/>
            <person name="Fan L."/>
            <person name="Levin J.Z."/>
            <person name="Mitchell T.K."/>
            <person name="Okubara P.A."/>
            <person name="Farman M.L."/>
            <person name="Kohn L.M."/>
            <person name="Birren B."/>
            <person name="Ma L.-J."/>
            <person name="Dean R.A."/>
        </authorList>
    </citation>
    <scope>NUCLEOTIDE SEQUENCE</scope>
    <source>
        <strain evidence="4">ATCC 64411 / 73-15</strain>
    </source>
</reference>
<keyword evidence="2" id="KW-0732">Signal</keyword>
<keyword evidence="1" id="KW-0812">Transmembrane</keyword>
<evidence type="ECO:0000256" key="2">
    <source>
        <dbReference type="SAM" id="SignalP"/>
    </source>
</evidence>
<dbReference type="OrthoDB" id="10572922at2759"/>
<organism evidence="4 5">
    <name type="scientific">Magnaporthiopsis poae (strain ATCC 64411 / 73-15)</name>
    <name type="common">Kentucky bluegrass fungus</name>
    <name type="synonym">Magnaporthe poae</name>
    <dbReference type="NCBI Taxonomy" id="644358"/>
    <lineage>
        <taxon>Eukaryota</taxon>
        <taxon>Fungi</taxon>
        <taxon>Dikarya</taxon>
        <taxon>Ascomycota</taxon>
        <taxon>Pezizomycotina</taxon>
        <taxon>Sordariomycetes</taxon>
        <taxon>Sordariomycetidae</taxon>
        <taxon>Magnaporthales</taxon>
        <taxon>Magnaporthaceae</taxon>
        <taxon>Magnaporthiopsis</taxon>
    </lineage>
</organism>
<keyword evidence="1" id="KW-1133">Transmembrane helix</keyword>
<evidence type="ECO:0000313" key="3">
    <source>
        <dbReference type="EMBL" id="KLU89770.1"/>
    </source>
</evidence>
<dbReference type="EMBL" id="ADBL01002124">
    <property type="status" value="NOT_ANNOTATED_CDS"/>
    <property type="molecule type" value="Genomic_DNA"/>
</dbReference>
<dbReference type="VEuPathDB" id="FungiDB:MAPG_08739"/>
<reference evidence="3" key="3">
    <citation type="submission" date="2011-03" db="EMBL/GenBank/DDBJ databases">
        <title>Annotation of Magnaporthe poae ATCC 64411.</title>
        <authorList>
            <person name="Ma L.-J."/>
            <person name="Dead R."/>
            <person name="Young S.K."/>
            <person name="Zeng Q."/>
            <person name="Gargeya S."/>
            <person name="Fitzgerald M."/>
            <person name="Haas B."/>
            <person name="Abouelleil A."/>
            <person name="Alvarado L."/>
            <person name="Arachchi H.M."/>
            <person name="Berlin A."/>
            <person name="Brown A."/>
            <person name="Chapman S.B."/>
            <person name="Chen Z."/>
            <person name="Dunbar C."/>
            <person name="Freedman E."/>
            <person name="Gearin G."/>
            <person name="Gellesch M."/>
            <person name="Goldberg J."/>
            <person name="Griggs A."/>
            <person name="Gujja S."/>
            <person name="Heiman D."/>
            <person name="Howarth C."/>
            <person name="Larson L."/>
            <person name="Lui A."/>
            <person name="MacDonald P.J.P."/>
            <person name="Mehta T."/>
            <person name="Montmayeur A."/>
            <person name="Murphy C."/>
            <person name="Neiman D."/>
            <person name="Pearson M."/>
            <person name="Priest M."/>
            <person name="Roberts A."/>
            <person name="Saif S."/>
            <person name="Shea T."/>
            <person name="Shenoy N."/>
            <person name="Sisk P."/>
            <person name="Stolte C."/>
            <person name="Sykes S."/>
            <person name="Yandava C."/>
            <person name="Wortman J."/>
            <person name="Nusbaum C."/>
            <person name="Birren B."/>
        </authorList>
    </citation>
    <scope>NUCLEOTIDE SEQUENCE</scope>
    <source>
        <strain evidence="3">ATCC 64411</strain>
    </source>
</reference>
<feature type="signal peptide" evidence="2">
    <location>
        <begin position="1"/>
        <end position="23"/>
    </location>
</feature>
<dbReference type="Proteomes" id="UP000011715">
    <property type="component" value="Unassembled WGS sequence"/>
</dbReference>
<evidence type="ECO:0000313" key="5">
    <source>
        <dbReference type="Proteomes" id="UP000011715"/>
    </source>
</evidence>
<dbReference type="EnsemblFungi" id="MAPG_08739T0">
    <property type="protein sequence ID" value="MAPG_08739T0"/>
    <property type="gene ID" value="MAPG_08739"/>
</dbReference>